<dbReference type="InterPro" id="IPR036322">
    <property type="entry name" value="WD40_repeat_dom_sf"/>
</dbReference>
<comment type="caution">
    <text evidence="4">The sequence shown here is derived from an EMBL/GenBank/DDBJ whole genome shotgun (WGS) entry which is preliminary data.</text>
</comment>
<proteinExistence type="predicted"/>
<dbReference type="SUPFAM" id="SSF50978">
    <property type="entry name" value="WD40 repeat-like"/>
    <property type="match status" value="1"/>
</dbReference>
<evidence type="ECO:0000313" key="4">
    <source>
        <dbReference type="EMBL" id="CAH3181793.1"/>
    </source>
</evidence>
<feature type="repeat" description="WD" evidence="3">
    <location>
        <begin position="1"/>
        <end position="32"/>
    </location>
</feature>
<dbReference type="Proteomes" id="UP001159427">
    <property type="component" value="Unassembled WGS sequence"/>
</dbReference>
<dbReference type="PANTHER" id="PTHR22838:SF0">
    <property type="entry name" value="WD REPEAT-CONTAINING PROTEIN 26"/>
    <property type="match status" value="1"/>
</dbReference>
<evidence type="ECO:0000256" key="1">
    <source>
        <dbReference type="ARBA" id="ARBA00022574"/>
    </source>
</evidence>
<sequence length="307" mass="34734">MEGHSFGVGHLAWSPDDTYLIACGPEDCSELWIWNTETGELKCRMSQSTDDSLTCCAWNPDSKRFYTGGKRGQFYQCVSGIRKFDERSKHFLLGDHFINSYNLILWQCMDIALDGSVMDTWEGVRVTGLHCLGGGGSTVLAADTHNRIRAYNFDELNDSNLIQEDHSIMSFSVSDDGRHALLNIASQVRNLIITEQLYFEGVHLWDIRDRILIRKYQGPRQEKYTIYSCFGGANQNFLASGSEDHKVYIWHSKREKPIAVLSGHTRTVNCVSWNSKDPTMLASASDDGTVRIWGPVGRFSKSGIWKI</sequence>
<dbReference type="InterPro" id="IPR015943">
    <property type="entry name" value="WD40/YVTN_repeat-like_dom_sf"/>
</dbReference>
<keyword evidence="5" id="KW-1185">Reference proteome</keyword>
<name>A0ABN8RRR5_9CNID</name>
<evidence type="ECO:0008006" key="6">
    <source>
        <dbReference type="Google" id="ProtNLM"/>
    </source>
</evidence>
<evidence type="ECO:0000256" key="2">
    <source>
        <dbReference type="ARBA" id="ARBA00022737"/>
    </source>
</evidence>
<organism evidence="4 5">
    <name type="scientific">Porites evermanni</name>
    <dbReference type="NCBI Taxonomy" id="104178"/>
    <lineage>
        <taxon>Eukaryota</taxon>
        <taxon>Metazoa</taxon>
        <taxon>Cnidaria</taxon>
        <taxon>Anthozoa</taxon>
        <taxon>Hexacorallia</taxon>
        <taxon>Scleractinia</taxon>
        <taxon>Fungiina</taxon>
        <taxon>Poritidae</taxon>
        <taxon>Porites</taxon>
    </lineage>
</organism>
<dbReference type="Pfam" id="PF00400">
    <property type="entry name" value="WD40"/>
    <property type="match status" value="4"/>
</dbReference>
<dbReference type="PANTHER" id="PTHR22838">
    <property type="entry name" value="WD REPEAT PROTEIN 26-RELATED"/>
    <property type="match status" value="1"/>
</dbReference>
<dbReference type="EMBL" id="CALNXI010002028">
    <property type="protein sequence ID" value="CAH3181793.1"/>
    <property type="molecule type" value="Genomic_DNA"/>
</dbReference>
<accession>A0ABN8RRR5</accession>
<dbReference type="InterPro" id="IPR051350">
    <property type="entry name" value="WD_repeat-ST_regulator"/>
</dbReference>
<dbReference type="SMART" id="SM00320">
    <property type="entry name" value="WD40"/>
    <property type="match status" value="4"/>
</dbReference>
<feature type="repeat" description="WD" evidence="3">
    <location>
        <begin position="261"/>
        <end position="293"/>
    </location>
</feature>
<protein>
    <recommendedName>
        <fullName evidence="6">WD repeat-containing protein 26</fullName>
    </recommendedName>
</protein>
<dbReference type="InterPro" id="IPR001680">
    <property type="entry name" value="WD40_rpt"/>
</dbReference>
<dbReference type="PROSITE" id="PS50294">
    <property type="entry name" value="WD_REPEATS_REGION"/>
    <property type="match status" value="1"/>
</dbReference>
<evidence type="ECO:0000313" key="5">
    <source>
        <dbReference type="Proteomes" id="UP001159427"/>
    </source>
</evidence>
<dbReference type="PROSITE" id="PS50082">
    <property type="entry name" value="WD_REPEATS_2"/>
    <property type="match status" value="2"/>
</dbReference>
<gene>
    <name evidence="4" type="ORF">PEVE_00013839</name>
</gene>
<evidence type="ECO:0000256" key="3">
    <source>
        <dbReference type="PROSITE-ProRule" id="PRU00221"/>
    </source>
</evidence>
<keyword evidence="1 3" id="KW-0853">WD repeat</keyword>
<keyword evidence="2" id="KW-0677">Repeat</keyword>
<dbReference type="Gene3D" id="2.130.10.10">
    <property type="entry name" value="YVTN repeat-like/Quinoprotein amine dehydrogenase"/>
    <property type="match status" value="2"/>
</dbReference>
<reference evidence="4 5" key="1">
    <citation type="submission" date="2022-05" db="EMBL/GenBank/DDBJ databases">
        <authorList>
            <consortium name="Genoscope - CEA"/>
            <person name="William W."/>
        </authorList>
    </citation>
    <scope>NUCLEOTIDE SEQUENCE [LARGE SCALE GENOMIC DNA]</scope>
</reference>